<comment type="caution">
    <text evidence="1">The sequence shown here is derived from an EMBL/GenBank/DDBJ whole genome shotgun (WGS) entry which is preliminary data.</text>
</comment>
<dbReference type="EMBL" id="NIGF01000002">
    <property type="protein sequence ID" value="PQV65220.1"/>
    <property type="molecule type" value="Genomic_DNA"/>
</dbReference>
<dbReference type="AlphaFoldDB" id="A0A2S8SWP7"/>
<gene>
    <name evidence="1" type="ORF">B1R32_102229</name>
</gene>
<name>A0A2S8SWP7_9BACT</name>
<dbReference type="OrthoDB" id="6911029at2"/>
<dbReference type="Proteomes" id="UP000237684">
    <property type="component" value="Unassembled WGS sequence"/>
</dbReference>
<sequence>MRRFLVLFAACCFIVAVGIAWRRWPYQAGQLTAASFYGRRFSRPYGMAPAAFDGFIRACNGARIHPYRIAQTIGNHRLSVGYHKRDGVVRYRGQKLDYTAALDLGAGDLTRRQLNRFLESLAQQGFAAWYREGGEWRGREHIHAIYAPLRMKWQLQGQMRLWEKQRRRAKKPKYRWQNRWRRHWI</sequence>
<organism evidence="1 2">
    <name type="scientific">Abditibacterium utsteinense</name>
    <dbReference type="NCBI Taxonomy" id="1960156"/>
    <lineage>
        <taxon>Bacteria</taxon>
        <taxon>Pseudomonadati</taxon>
        <taxon>Abditibacteriota</taxon>
        <taxon>Abditibacteriia</taxon>
        <taxon>Abditibacteriales</taxon>
        <taxon>Abditibacteriaceae</taxon>
        <taxon>Abditibacterium</taxon>
    </lineage>
</organism>
<dbReference type="InParanoid" id="A0A2S8SWP7"/>
<evidence type="ECO:0000313" key="1">
    <source>
        <dbReference type="EMBL" id="PQV65220.1"/>
    </source>
</evidence>
<reference evidence="1 2" key="1">
    <citation type="journal article" date="2018" name="Syst. Appl. Microbiol.">
        <title>Abditibacterium utsteinense sp. nov., the first cultivated member of candidate phylum FBP, isolated from ice-free Antarctic soil samples.</title>
        <authorList>
            <person name="Tahon G."/>
            <person name="Tytgat B."/>
            <person name="Lebbe L."/>
            <person name="Carlier A."/>
            <person name="Willems A."/>
        </authorList>
    </citation>
    <scope>NUCLEOTIDE SEQUENCE [LARGE SCALE GENOMIC DNA]</scope>
    <source>
        <strain evidence="1 2">LMG 29911</strain>
    </source>
</reference>
<evidence type="ECO:0000313" key="2">
    <source>
        <dbReference type="Proteomes" id="UP000237684"/>
    </source>
</evidence>
<proteinExistence type="predicted"/>
<keyword evidence="2" id="KW-1185">Reference proteome</keyword>
<dbReference type="RefSeq" id="WP_105482558.1">
    <property type="nucleotide sequence ID" value="NZ_NIGF01000002.1"/>
</dbReference>
<protein>
    <submittedName>
        <fullName evidence="1">Uncharacterized protein</fullName>
    </submittedName>
</protein>
<accession>A0A2S8SWP7</accession>